<dbReference type="Proteomes" id="UP001595840">
    <property type="component" value="Unassembled WGS sequence"/>
</dbReference>
<sequence>MLQTPTEFKTQQERVYFQLREAILCGRFVPGRDVTLRGLAEMLNVSPMPIREALRRLTAENALALKDNRRVTVPHMTATRLEQIVEARVALETQAAMRALPHIDAAQLEALKTLDDSVTKAIEIQDAEAYIRTNLEFHCQLYSHGPNDVIMPLIESLWLQSAPFMRLVLNRIGLGYITDRHVQATDAIANRDTLALKLAIASDIREGIGALGQEELEAAIAAGRAAQT</sequence>
<dbReference type="Pfam" id="PF00392">
    <property type="entry name" value="GntR"/>
    <property type="match status" value="1"/>
</dbReference>
<feature type="domain" description="HTH gntR-type" evidence="4">
    <location>
        <begin position="9"/>
        <end position="76"/>
    </location>
</feature>
<dbReference type="SUPFAM" id="SSF46785">
    <property type="entry name" value="Winged helix' DNA-binding domain"/>
    <property type="match status" value="1"/>
</dbReference>
<evidence type="ECO:0000259" key="4">
    <source>
        <dbReference type="PROSITE" id="PS50949"/>
    </source>
</evidence>
<dbReference type="SMART" id="SM00345">
    <property type="entry name" value="HTH_GNTR"/>
    <property type="match status" value="1"/>
</dbReference>
<accession>A0ABV8V7G3</accession>
<proteinExistence type="predicted"/>
<reference evidence="6" key="1">
    <citation type="journal article" date="2019" name="Int. J. Syst. Evol. Microbiol.">
        <title>The Global Catalogue of Microorganisms (GCM) 10K type strain sequencing project: providing services to taxonomists for standard genome sequencing and annotation.</title>
        <authorList>
            <consortium name="The Broad Institute Genomics Platform"/>
            <consortium name="The Broad Institute Genome Sequencing Center for Infectious Disease"/>
            <person name="Wu L."/>
            <person name="Ma J."/>
        </authorList>
    </citation>
    <scope>NUCLEOTIDE SEQUENCE [LARGE SCALE GENOMIC DNA]</scope>
    <source>
        <strain evidence="6">CECT 8570</strain>
    </source>
</reference>
<protein>
    <submittedName>
        <fullName evidence="5">GntR family transcriptional regulator</fullName>
    </submittedName>
</protein>
<keyword evidence="6" id="KW-1185">Reference proteome</keyword>
<evidence type="ECO:0000256" key="3">
    <source>
        <dbReference type="ARBA" id="ARBA00023163"/>
    </source>
</evidence>
<keyword evidence="2" id="KW-0238">DNA-binding</keyword>
<dbReference type="InterPro" id="IPR011711">
    <property type="entry name" value="GntR_C"/>
</dbReference>
<evidence type="ECO:0000256" key="1">
    <source>
        <dbReference type="ARBA" id="ARBA00023015"/>
    </source>
</evidence>
<evidence type="ECO:0000313" key="5">
    <source>
        <dbReference type="EMBL" id="MFC4363077.1"/>
    </source>
</evidence>
<keyword evidence="3" id="KW-0804">Transcription</keyword>
<dbReference type="EMBL" id="JBHSCX010000015">
    <property type="protein sequence ID" value="MFC4363077.1"/>
    <property type="molecule type" value="Genomic_DNA"/>
</dbReference>
<dbReference type="InterPro" id="IPR000524">
    <property type="entry name" value="Tscrpt_reg_HTH_GntR"/>
</dbReference>
<dbReference type="Pfam" id="PF07729">
    <property type="entry name" value="FCD"/>
    <property type="match status" value="1"/>
</dbReference>
<dbReference type="PANTHER" id="PTHR43537:SF39">
    <property type="entry name" value="HTH-TYPE TRANSCRIPTIONAL REGULATOR MCBR"/>
    <property type="match status" value="1"/>
</dbReference>
<dbReference type="RefSeq" id="WP_290265166.1">
    <property type="nucleotide sequence ID" value="NZ_JAUFQG010000006.1"/>
</dbReference>
<keyword evidence="1" id="KW-0805">Transcription regulation</keyword>
<dbReference type="PANTHER" id="PTHR43537">
    <property type="entry name" value="TRANSCRIPTIONAL REGULATOR, GNTR FAMILY"/>
    <property type="match status" value="1"/>
</dbReference>
<dbReference type="InterPro" id="IPR008920">
    <property type="entry name" value="TF_FadR/GntR_C"/>
</dbReference>
<dbReference type="PROSITE" id="PS50949">
    <property type="entry name" value="HTH_GNTR"/>
    <property type="match status" value="1"/>
</dbReference>
<name>A0ABV8V7G3_9GAMM</name>
<dbReference type="Gene3D" id="1.10.10.10">
    <property type="entry name" value="Winged helix-like DNA-binding domain superfamily/Winged helix DNA-binding domain"/>
    <property type="match status" value="1"/>
</dbReference>
<dbReference type="SUPFAM" id="SSF48008">
    <property type="entry name" value="GntR ligand-binding domain-like"/>
    <property type="match status" value="1"/>
</dbReference>
<dbReference type="InterPro" id="IPR036390">
    <property type="entry name" value="WH_DNA-bd_sf"/>
</dbReference>
<evidence type="ECO:0000256" key="2">
    <source>
        <dbReference type="ARBA" id="ARBA00023125"/>
    </source>
</evidence>
<organism evidence="5 6">
    <name type="scientific">Simiduia curdlanivorans</name>
    <dbReference type="NCBI Taxonomy" id="1492769"/>
    <lineage>
        <taxon>Bacteria</taxon>
        <taxon>Pseudomonadati</taxon>
        <taxon>Pseudomonadota</taxon>
        <taxon>Gammaproteobacteria</taxon>
        <taxon>Cellvibrionales</taxon>
        <taxon>Cellvibrionaceae</taxon>
        <taxon>Simiduia</taxon>
    </lineage>
</organism>
<comment type="caution">
    <text evidence="5">The sequence shown here is derived from an EMBL/GenBank/DDBJ whole genome shotgun (WGS) entry which is preliminary data.</text>
</comment>
<gene>
    <name evidence="5" type="ORF">ACFOX3_12240</name>
</gene>
<dbReference type="SMART" id="SM00895">
    <property type="entry name" value="FCD"/>
    <property type="match status" value="1"/>
</dbReference>
<dbReference type="InterPro" id="IPR036388">
    <property type="entry name" value="WH-like_DNA-bd_sf"/>
</dbReference>
<evidence type="ECO:0000313" key="6">
    <source>
        <dbReference type="Proteomes" id="UP001595840"/>
    </source>
</evidence>
<dbReference type="Gene3D" id="1.20.120.530">
    <property type="entry name" value="GntR ligand-binding domain-like"/>
    <property type="match status" value="1"/>
</dbReference>